<dbReference type="SMART" id="SM00382">
    <property type="entry name" value="AAA"/>
    <property type="match status" value="1"/>
</dbReference>
<dbReference type="GO" id="GO:0005524">
    <property type="term" value="F:ATP binding"/>
    <property type="evidence" value="ECO:0007669"/>
    <property type="project" value="UniProtKB-KW"/>
</dbReference>
<dbReference type="Pfam" id="PF00005">
    <property type="entry name" value="ABC_tran"/>
    <property type="match status" value="1"/>
</dbReference>
<name>A0A6V8SP58_9CLOT</name>
<dbReference type="PROSITE" id="PS00211">
    <property type="entry name" value="ABC_TRANSPORTER_1"/>
    <property type="match status" value="1"/>
</dbReference>
<sequence>MNAIEVNGLTKKFGNYIAVDNISFNVPEGKIFGFLGPNGSGKSTTIRMLCGVLTPTDGSARILNYDVAKNVAKVKQNIGYMSQKFSLYEDLTVNENLDFYAGIYGLTSKQRNERKKGIISMAGLTGRENVLTRNLSGGWKQRLALGCALIHKPKILILDEPTAGVDPVSRRIFWQMIFTLAKQGITILVTTHYMDEAQSCDNIAFIFNSKLIALGTPEELIKQENASNLEDVFIKYVEKSTNQKVQSSFEDLKFLIGEERS</sequence>
<proteinExistence type="predicted"/>
<dbReference type="InterPro" id="IPR003439">
    <property type="entry name" value="ABC_transporter-like_ATP-bd"/>
</dbReference>
<dbReference type="GO" id="GO:0016887">
    <property type="term" value="F:ATP hydrolysis activity"/>
    <property type="evidence" value="ECO:0007669"/>
    <property type="project" value="InterPro"/>
</dbReference>
<accession>A0A6V8SP58</accession>
<dbReference type="Proteomes" id="UP000580568">
    <property type="component" value="Unassembled WGS sequence"/>
</dbReference>
<dbReference type="RefSeq" id="WP_183279651.1">
    <property type="nucleotide sequence ID" value="NZ_BLZR01000001.1"/>
</dbReference>
<dbReference type="InterPro" id="IPR027417">
    <property type="entry name" value="P-loop_NTPase"/>
</dbReference>
<evidence type="ECO:0000256" key="2">
    <source>
        <dbReference type="ARBA" id="ARBA00022840"/>
    </source>
</evidence>
<dbReference type="InterPro" id="IPR003593">
    <property type="entry name" value="AAA+_ATPase"/>
</dbReference>
<dbReference type="CDD" id="cd03230">
    <property type="entry name" value="ABC_DR_subfamily_A"/>
    <property type="match status" value="1"/>
</dbReference>
<feature type="domain" description="ABC transporter" evidence="3">
    <location>
        <begin position="4"/>
        <end position="233"/>
    </location>
</feature>
<evidence type="ECO:0000313" key="4">
    <source>
        <dbReference type="EMBL" id="GFP78352.1"/>
    </source>
</evidence>
<dbReference type="PANTHER" id="PTHR43038:SF3">
    <property type="entry name" value="ABC TRANSPORTER G FAMILY MEMBER 20 ISOFORM X1"/>
    <property type="match status" value="1"/>
</dbReference>
<keyword evidence="5" id="KW-1185">Reference proteome</keyword>
<reference evidence="4 5" key="1">
    <citation type="submission" date="2020-07" db="EMBL/GenBank/DDBJ databases">
        <title>A new beta-1,3-glucan-decomposing anaerobic bacterium isolated from anoxic soil subjected to biological soil disinfestation.</title>
        <authorList>
            <person name="Ueki A."/>
            <person name="Tonouchi A."/>
        </authorList>
    </citation>
    <scope>NUCLEOTIDE SEQUENCE [LARGE SCALE GENOMIC DNA]</scope>
    <source>
        <strain evidence="4 5">TW1</strain>
    </source>
</reference>
<evidence type="ECO:0000256" key="1">
    <source>
        <dbReference type="ARBA" id="ARBA00022741"/>
    </source>
</evidence>
<dbReference type="PROSITE" id="PS50893">
    <property type="entry name" value="ABC_TRANSPORTER_2"/>
    <property type="match status" value="1"/>
</dbReference>
<evidence type="ECO:0000313" key="5">
    <source>
        <dbReference type="Proteomes" id="UP000580568"/>
    </source>
</evidence>
<dbReference type="SUPFAM" id="SSF52540">
    <property type="entry name" value="P-loop containing nucleoside triphosphate hydrolases"/>
    <property type="match status" value="1"/>
</dbReference>
<dbReference type="AlphaFoldDB" id="A0A6V8SP58"/>
<comment type="caution">
    <text evidence="4">The sequence shown here is derived from an EMBL/GenBank/DDBJ whole genome shotgun (WGS) entry which is preliminary data.</text>
</comment>
<gene>
    <name evidence="4" type="ORF">bsdtw1_04574</name>
</gene>
<evidence type="ECO:0000259" key="3">
    <source>
        <dbReference type="PROSITE" id="PS50893"/>
    </source>
</evidence>
<dbReference type="InterPro" id="IPR017871">
    <property type="entry name" value="ABC_transporter-like_CS"/>
</dbReference>
<organism evidence="4 5">
    <name type="scientific">Clostridium fungisolvens</name>
    <dbReference type="NCBI Taxonomy" id="1604897"/>
    <lineage>
        <taxon>Bacteria</taxon>
        <taxon>Bacillati</taxon>
        <taxon>Bacillota</taxon>
        <taxon>Clostridia</taxon>
        <taxon>Eubacteriales</taxon>
        <taxon>Clostridiaceae</taxon>
        <taxon>Clostridium</taxon>
    </lineage>
</organism>
<dbReference type="PANTHER" id="PTHR43038">
    <property type="entry name" value="ATP-BINDING CASSETTE, SUB-FAMILY H, MEMBER 1"/>
    <property type="match status" value="1"/>
</dbReference>
<dbReference type="Gene3D" id="3.40.50.300">
    <property type="entry name" value="P-loop containing nucleotide triphosphate hydrolases"/>
    <property type="match status" value="1"/>
</dbReference>
<protein>
    <submittedName>
        <fullName evidence="4">Putative multidrug ABC transporter ATP-binding protein YbhF</fullName>
    </submittedName>
</protein>
<keyword evidence="2 4" id="KW-0067">ATP-binding</keyword>
<dbReference type="EMBL" id="BLZR01000001">
    <property type="protein sequence ID" value="GFP78352.1"/>
    <property type="molecule type" value="Genomic_DNA"/>
</dbReference>
<keyword evidence="1" id="KW-0547">Nucleotide-binding</keyword>